<feature type="chain" id="PRO_5044081815" evidence="2">
    <location>
        <begin position="37"/>
        <end position="219"/>
    </location>
</feature>
<dbReference type="EMBL" id="SSTM01000003">
    <property type="protein sequence ID" value="TJW10732.1"/>
    <property type="molecule type" value="Genomic_DNA"/>
</dbReference>
<gene>
    <name evidence="4" type="ORF">E5982_05505</name>
    <name evidence="3" type="ORF">FHR31_001080</name>
</gene>
<evidence type="ECO:0000313" key="5">
    <source>
        <dbReference type="Proteomes" id="UP000309454"/>
    </source>
</evidence>
<keyword evidence="5" id="KW-1185">Reference proteome</keyword>
<feature type="transmembrane region" description="Helical" evidence="1">
    <location>
        <begin position="191"/>
        <end position="213"/>
    </location>
</feature>
<evidence type="ECO:0000313" key="4">
    <source>
        <dbReference type="EMBL" id="TJW10732.1"/>
    </source>
</evidence>
<dbReference type="EMBL" id="JACHYA010000003">
    <property type="protein sequence ID" value="MBB3171262.1"/>
    <property type="molecule type" value="Genomic_DNA"/>
</dbReference>
<reference evidence="4 5" key="1">
    <citation type="submission" date="2019-04" db="EMBL/GenBank/DDBJ databases">
        <title>Microbes associate with the intestines of laboratory mice.</title>
        <authorList>
            <person name="Navarre W."/>
            <person name="Wong E."/>
            <person name="Huang K.C."/>
            <person name="Tropini C."/>
            <person name="Ng K."/>
            <person name="Yu B."/>
        </authorList>
    </citation>
    <scope>NUCLEOTIDE SEQUENCE [LARGE SCALE GENOMIC DNA]</scope>
    <source>
        <strain evidence="4 5">NM48_B13</strain>
    </source>
</reference>
<keyword evidence="1" id="KW-0472">Membrane</keyword>
<dbReference type="GeneID" id="93356264"/>
<evidence type="ECO:0000256" key="2">
    <source>
        <dbReference type="SAM" id="SignalP"/>
    </source>
</evidence>
<proteinExistence type="predicted"/>
<comment type="caution">
    <text evidence="3">The sequence shown here is derived from an EMBL/GenBank/DDBJ whole genome shotgun (WGS) entry which is preliminary data.</text>
</comment>
<keyword evidence="1" id="KW-0812">Transmembrane</keyword>
<keyword evidence="1" id="KW-1133">Transmembrane helix</keyword>
<sequence>MNPKKAIVADLLIGYAALVGLLVAVAVLLAPASAFAAEAPLAAGYYSAQVETAADDAVTATVDSPCLLEVASTGETVARIAWSKNDIVRMMVDDVQYLPTSTDVSEFIIPVSALDEPLAMQVELKDQPEKLLPVQLTFASATVDASDEALDALASSSEYEAMPLSLEGEGQPSSDMEAAANSQGTAAPVEWYTFAGWAVIAVVAVAVAVSIFVRVRRGK</sequence>
<protein>
    <submittedName>
        <fullName evidence="3">Uncharacterized protein</fullName>
    </submittedName>
</protein>
<dbReference type="Proteomes" id="UP000530850">
    <property type="component" value="Unassembled WGS sequence"/>
</dbReference>
<dbReference type="RefSeq" id="WP_123184957.1">
    <property type="nucleotide sequence ID" value="NZ_CANPEU010000031.1"/>
</dbReference>
<name>A0A3N0ADS0_9ACTN</name>
<accession>A0A3N0ADS0</accession>
<evidence type="ECO:0000313" key="6">
    <source>
        <dbReference type="Proteomes" id="UP000530850"/>
    </source>
</evidence>
<reference evidence="3 6" key="2">
    <citation type="submission" date="2020-08" db="EMBL/GenBank/DDBJ databases">
        <title>Sequencing the genomes of 1000 actinobacteria strains.</title>
        <authorList>
            <person name="Klenk H.-P."/>
        </authorList>
    </citation>
    <scope>NUCLEOTIDE SEQUENCE [LARGE SCALE GENOMIC DNA]</scope>
    <source>
        <strain evidence="3 6">DSM 22242</strain>
    </source>
</reference>
<organism evidence="3 6">
    <name type="scientific">Parvibacter caecicola</name>
    <dbReference type="NCBI Taxonomy" id="747645"/>
    <lineage>
        <taxon>Bacteria</taxon>
        <taxon>Bacillati</taxon>
        <taxon>Actinomycetota</taxon>
        <taxon>Coriobacteriia</taxon>
        <taxon>Coriobacteriales</taxon>
        <taxon>Coriobacteriaceae</taxon>
        <taxon>Parvibacter</taxon>
    </lineage>
</organism>
<feature type="signal peptide" evidence="2">
    <location>
        <begin position="1"/>
        <end position="36"/>
    </location>
</feature>
<evidence type="ECO:0000256" key="1">
    <source>
        <dbReference type="SAM" id="Phobius"/>
    </source>
</evidence>
<dbReference type="AlphaFoldDB" id="A0A3N0ADS0"/>
<dbReference type="Proteomes" id="UP000309454">
    <property type="component" value="Unassembled WGS sequence"/>
</dbReference>
<evidence type="ECO:0000313" key="3">
    <source>
        <dbReference type="EMBL" id="MBB3171262.1"/>
    </source>
</evidence>
<keyword evidence="2" id="KW-0732">Signal</keyword>